<evidence type="ECO:0000313" key="2">
    <source>
        <dbReference type="EMBL" id="CDR94788.1"/>
    </source>
</evidence>
<organism evidence="2 3">
    <name type="scientific">Babesia bigemina</name>
    <dbReference type="NCBI Taxonomy" id="5866"/>
    <lineage>
        <taxon>Eukaryota</taxon>
        <taxon>Sar</taxon>
        <taxon>Alveolata</taxon>
        <taxon>Apicomplexa</taxon>
        <taxon>Aconoidasida</taxon>
        <taxon>Piroplasmida</taxon>
        <taxon>Babesiidae</taxon>
        <taxon>Babesia</taxon>
    </lineage>
</organism>
<reference evidence="3" key="1">
    <citation type="journal article" date="2014" name="Nucleic Acids Res.">
        <title>The evolutionary dynamics of variant antigen genes in Babesia reveal a history of genomic innovation underlying host-parasite interaction.</title>
        <authorList>
            <person name="Jackson A.P."/>
            <person name="Otto T.D."/>
            <person name="Darby A."/>
            <person name="Ramaprasad A."/>
            <person name="Xia D."/>
            <person name="Echaide I.E."/>
            <person name="Farber M."/>
            <person name="Gahlot S."/>
            <person name="Gamble J."/>
            <person name="Gupta D."/>
            <person name="Gupta Y."/>
            <person name="Jackson L."/>
            <person name="Malandrin L."/>
            <person name="Malas T.B."/>
            <person name="Moussa E."/>
            <person name="Nair M."/>
            <person name="Reid A.J."/>
            <person name="Sanders M."/>
            <person name="Sharma J."/>
            <person name="Tracey A."/>
            <person name="Quail M.A."/>
            <person name="Weir W."/>
            <person name="Wastling J.M."/>
            <person name="Hall N."/>
            <person name="Willadsen P."/>
            <person name="Lingelbach K."/>
            <person name="Shiels B."/>
            <person name="Tait A."/>
            <person name="Berriman M."/>
            <person name="Allred D.R."/>
            <person name="Pain A."/>
        </authorList>
    </citation>
    <scope>NUCLEOTIDE SEQUENCE [LARGE SCALE GENOMIC DNA]</scope>
    <source>
        <strain evidence="3">Bond</strain>
    </source>
</reference>
<name>A0A061D2I3_BABBI</name>
<gene>
    <name evidence="2" type="ORF">BBBOND_0110850</name>
</gene>
<dbReference type="OrthoDB" id="365990at2759"/>
<dbReference type="OMA" id="CIMRECA"/>
<feature type="signal peptide" evidence="1">
    <location>
        <begin position="1"/>
        <end position="20"/>
    </location>
</feature>
<feature type="chain" id="PRO_5001595904" evidence="1">
    <location>
        <begin position="21"/>
        <end position="171"/>
    </location>
</feature>
<dbReference type="GeneID" id="24563329"/>
<dbReference type="RefSeq" id="XP_012766974.1">
    <property type="nucleotide sequence ID" value="XM_012911520.1"/>
</dbReference>
<dbReference type="KEGG" id="bbig:BBBOND_0110850"/>
<dbReference type="Proteomes" id="UP000033188">
    <property type="component" value="Chromosome 1"/>
</dbReference>
<dbReference type="VEuPathDB" id="PiroplasmaDB:BBBOND_0110850"/>
<proteinExistence type="predicted"/>
<dbReference type="AlphaFoldDB" id="A0A061D2I3"/>
<sequence>MRRLPALFALLFAALLGASGDIISDEDCFAESAERAIDKLSQSGNPDFLEEVKAFKHSPFLLAVRYCLGPEASNSSQDFVSCILSFSSCSRGGMEVVDWELCACDTFYCIMRECAQRWLEDMGISDLSCIKPCLENNSNCIVRQTGALGRLALPPVKERRGPNPYETTPIT</sequence>
<evidence type="ECO:0000313" key="3">
    <source>
        <dbReference type="Proteomes" id="UP000033188"/>
    </source>
</evidence>
<accession>A0A061D2I3</accession>
<keyword evidence="3" id="KW-1185">Reference proteome</keyword>
<protein>
    <submittedName>
        <fullName evidence="2">Uncharacterized protein</fullName>
    </submittedName>
</protein>
<evidence type="ECO:0000256" key="1">
    <source>
        <dbReference type="SAM" id="SignalP"/>
    </source>
</evidence>
<dbReference type="EMBL" id="LK391707">
    <property type="protein sequence ID" value="CDR94788.1"/>
    <property type="molecule type" value="Genomic_DNA"/>
</dbReference>
<keyword evidence="1" id="KW-0732">Signal</keyword>